<organism evidence="1 2">
    <name type="scientific">Clostridium aceticum</name>
    <dbReference type="NCBI Taxonomy" id="84022"/>
    <lineage>
        <taxon>Bacteria</taxon>
        <taxon>Bacillati</taxon>
        <taxon>Bacillota</taxon>
        <taxon>Clostridia</taxon>
        <taxon>Eubacteriales</taxon>
        <taxon>Clostridiaceae</taxon>
        <taxon>Clostridium</taxon>
    </lineage>
</organism>
<dbReference type="KEGG" id="cace:CACET_c13140"/>
<dbReference type="EMBL" id="CP009687">
    <property type="protein sequence ID" value="AKL94779.1"/>
    <property type="molecule type" value="Genomic_DNA"/>
</dbReference>
<dbReference type="AlphaFoldDB" id="A0A0D8IBQ2"/>
<dbReference type="OrthoDB" id="9975349at2"/>
<dbReference type="Proteomes" id="UP000035704">
    <property type="component" value="Chromosome"/>
</dbReference>
<sequence length="120" mass="14172">MVTYIYTITLRLMLIIIVLSGVGVVYFWWKSHQIGKEIKEATFNLNIDLDNDKALDYMQFVYNIEIPNRKVYWNTLKAGYQLIKISDNVDDSIKQRLRIIMLSKGILIEKPSLLETTNRW</sequence>
<accession>A0A0D8IBQ2</accession>
<proteinExistence type="predicted"/>
<protein>
    <submittedName>
        <fullName evidence="1">Uncharacterized protein</fullName>
    </submittedName>
</protein>
<evidence type="ECO:0000313" key="2">
    <source>
        <dbReference type="Proteomes" id="UP000035704"/>
    </source>
</evidence>
<name>A0A0D8IBQ2_9CLOT</name>
<evidence type="ECO:0000313" key="1">
    <source>
        <dbReference type="EMBL" id="AKL94779.1"/>
    </source>
</evidence>
<dbReference type="RefSeq" id="WP_044823570.1">
    <property type="nucleotide sequence ID" value="NZ_CP009687.1"/>
</dbReference>
<dbReference type="PATRIC" id="fig|84022.5.peg.2774"/>
<keyword evidence="2" id="KW-1185">Reference proteome</keyword>
<gene>
    <name evidence="1" type="ORF">CACET_c13140</name>
</gene>
<reference evidence="1 2" key="1">
    <citation type="submission" date="2014-10" db="EMBL/GenBank/DDBJ databases">
        <title>Genome sequence of Clostridium aceticum DSM 1496.</title>
        <authorList>
            <person name="Poehlein A."/>
            <person name="Schiel-Bengelsdorf B."/>
            <person name="Gottschalk G."/>
            <person name="Duerre P."/>
            <person name="Daniel R."/>
        </authorList>
    </citation>
    <scope>NUCLEOTIDE SEQUENCE [LARGE SCALE GENOMIC DNA]</scope>
    <source>
        <strain evidence="1 2">DSM 1496</strain>
    </source>
</reference>